<evidence type="ECO:0000313" key="1">
    <source>
        <dbReference type="EMBL" id="NWE86667.1"/>
    </source>
</evidence>
<dbReference type="EMBL" id="JACASD010000002">
    <property type="protein sequence ID" value="NWE86667.1"/>
    <property type="molecule type" value="Genomic_DNA"/>
</dbReference>
<accession>A0A7Y8KEY4</accession>
<protein>
    <submittedName>
        <fullName evidence="1">Uncharacterized protein</fullName>
    </submittedName>
</protein>
<name>A0A7Y8KEY4_9PSED</name>
<evidence type="ECO:0000313" key="2">
    <source>
        <dbReference type="Proteomes" id="UP000585226"/>
    </source>
</evidence>
<dbReference type="RefSeq" id="WP_177109947.1">
    <property type="nucleotide sequence ID" value="NZ_JACASD010000002.1"/>
</dbReference>
<proteinExistence type="predicted"/>
<comment type="caution">
    <text evidence="1">The sequence shown here is derived from an EMBL/GenBank/DDBJ whole genome shotgun (WGS) entry which is preliminary data.</text>
</comment>
<sequence length="79" mass="8794">MKLSIQAVCGAVPGGVECRKINFAERDKFMRAIGGGAVGESKGQSSMRKSFHDCSHFLESVVGGFYYGRSYIYEFYMHI</sequence>
<dbReference type="AlphaFoldDB" id="A0A7Y8KEY4"/>
<organism evidence="1 2">
    <name type="scientific">Pseudomonas reactans</name>
    <dbReference type="NCBI Taxonomy" id="117680"/>
    <lineage>
        <taxon>Bacteria</taxon>
        <taxon>Pseudomonadati</taxon>
        <taxon>Pseudomonadota</taxon>
        <taxon>Gammaproteobacteria</taxon>
        <taxon>Pseudomonadales</taxon>
        <taxon>Pseudomonadaceae</taxon>
        <taxon>Pseudomonas</taxon>
    </lineage>
</organism>
<gene>
    <name evidence="1" type="ORF">HX893_00815</name>
</gene>
<reference evidence="1 2" key="1">
    <citation type="submission" date="2020-04" db="EMBL/GenBank/DDBJ databases">
        <title>Molecular characterization of pseudomonads from Agaricus bisporus reveal novel blotch 2 pathogens in Western Europe.</title>
        <authorList>
            <person name="Taparia T."/>
            <person name="Krijger M."/>
            <person name="Haynes E."/>
            <person name="Elpinstone J.G."/>
            <person name="Noble R."/>
            <person name="Van Der Wolf J."/>
        </authorList>
    </citation>
    <scope>NUCLEOTIDE SEQUENCE [LARGE SCALE GENOMIC DNA]</scope>
    <source>
        <strain evidence="1 2">P8021</strain>
    </source>
</reference>
<dbReference type="Proteomes" id="UP000585226">
    <property type="component" value="Unassembled WGS sequence"/>
</dbReference>